<evidence type="ECO:0000256" key="6">
    <source>
        <dbReference type="ARBA" id="ARBA00032838"/>
    </source>
</evidence>
<keyword evidence="3" id="KW-0479">Metal-binding</keyword>
<dbReference type="PROSITE" id="PS51085">
    <property type="entry name" value="2FE2S_FER_2"/>
    <property type="match status" value="1"/>
</dbReference>
<keyword evidence="13" id="KW-1185">Reference proteome</keyword>
<name>A0A9Q1AX63_9SAUR</name>
<dbReference type="GO" id="GO:0005739">
    <property type="term" value="C:mitochondrion"/>
    <property type="evidence" value="ECO:0007669"/>
    <property type="project" value="TreeGrafter"/>
</dbReference>
<evidence type="ECO:0000313" key="13">
    <source>
        <dbReference type="Proteomes" id="UP001142489"/>
    </source>
</evidence>
<dbReference type="PANTHER" id="PTHR23426:SF65">
    <property type="entry name" value="FERREDOXIN-2, MITOCHONDRIAL"/>
    <property type="match status" value="1"/>
</dbReference>
<evidence type="ECO:0000256" key="1">
    <source>
        <dbReference type="ARBA" id="ARBA00010914"/>
    </source>
</evidence>
<keyword evidence="2" id="KW-0001">2Fe-2S</keyword>
<evidence type="ECO:0000256" key="5">
    <source>
        <dbReference type="ARBA" id="ARBA00023014"/>
    </source>
</evidence>
<dbReference type="InterPro" id="IPR018298">
    <property type="entry name" value="Adrenodoxin_Fe-S_BS"/>
</dbReference>
<protein>
    <recommendedName>
        <fullName evidence="8">Ferredoxin-2, mitochondrial</fullName>
    </recommendedName>
    <alternativeName>
        <fullName evidence="6">Adrenodoxin-like protein</fullName>
    </alternativeName>
    <alternativeName>
        <fullName evidence="9">Ferredoxin-1-like protein</fullName>
    </alternativeName>
</protein>
<accession>A0A9Q1AX63</accession>
<dbReference type="PROSITE" id="PS00814">
    <property type="entry name" value="ADX"/>
    <property type="match status" value="1"/>
</dbReference>
<comment type="caution">
    <text evidence="12">The sequence shown here is derived from an EMBL/GenBank/DDBJ whole genome shotgun (WGS) entry which is preliminary data.</text>
</comment>
<dbReference type="CDD" id="cd00207">
    <property type="entry name" value="fer2"/>
    <property type="match status" value="1"/>
</dbReference>
<dbReference type="InterPro" id="IPR001055">
    <property type="entry name" value="Adrenodoxin-like"/>
</dbReference>
<evidence type="ECO:0000256" key="2">
    <source>
        <dbReference type="ARBA" id="ARBA00022714"/>
    </source>
</evidence>
<comment type="cofactor">
    <cofactor evidence="7">
        <name>[2Fe-2S] cluster</name>
        <dbReference type="ChEBI" id="CHEBI:190135"/>
    </cofactor>
</comment>
<dbReference type="Proteomes" id="UP001142489">
    <property type="component" value="Unassembled WGS sequence"/>
</dbReference>
<comment type="similarity">
    <text evidence="1">Belongs to the adrenodoxin/putidaredoxin family.</text>
</comment>
<feature type="domain" description="2Fe-2S ferredoxin-type" evidence="11">
    <location>
        <begin position="52"/>
        <end position="149"/>
    </location>
</feature>
<dbReference type="InterPro" id="IPR001041">
    <property type="entry name" value="2Fe-2S_ferredoxin-type"/>
</dbReference>
<evidence type="ECO:0000313" key="12">
    <source>
        <dbReference type="EMBL" id="KAJ7317236.1"/>
    </source>
</evidence>
<evidence type="ECO:0000256" key="8">
    <source>
        <dbReference type="ARBA" id="ARBA00040942"/>
    </source>
</evidence>
<evidence type="ECO:0000256" key="10">
    <source>
        <dbReference type="ARBA" id="ARBA00058507"/>
    </source>
</evidence>
<dbReference type="EMBL" id="JAPFRF010000011">
    <property type="protein sequence ID" value="KAJ7317236.1"/>
    <property type="molecule type" value="Genomic_DNA"/>
</dbReference>
<dbReference type="GO" id="GO:0009055">
    <property type="term" value="F:electron transfer activity"/>
    <property type="evidence" value="ECO:0007669"/>
    <property type="project" value="TreeGrafter"/>
</dbReference>
<dbReference type="OrthoDB" id="268593at2759"/>
<dbReference type="Pfam" id="PF00111">
    <property type="entry name" value="Fer2"/>
    <property type="match status" value="1"/>
</dbReference>
<proteinExistence type="inferred from homology"/>
<evidence type="ECO:0000256" key="7">
    <source>
        <dbReference type="ARBA" id="ARBA00034078"/>
    </source>
</evidence>
<dbReference type="InterPro" id="IPR012675">
    <property type="entry name" value="Beta-grasp_dom_sf"/>
</dbReference>
<organism evidence="12 13">
    <name type="scientific">Phrynocephalus forsythii</name>
    <dbReference type="NCBI Taxonomy" id="171643"/>
    <lineage>
        <taxon>Eukaryota</taxon>
        <taxon>Metazoa</taxon>
        <taxon>Chordata</taxon>
        <taxon>Craniata</taxon>
        <taxon>Vertebrata</taxon>
        <taxon>Euteleostomi</taxon>
        <taxon>Lepidosauria</taxon>
        <taxon>Squamata</taxon>
        <taxon>Bifurcata</taxon>
        <taxon>Unidentata</taxon>
        <taxon>Episquamata</taxon>
        <taxon>Toxicofera</taxon>
        <taxon>Iguania</taxon>
        <taxon>Acrodonta</taxon>
        <taxon>Agamidae</taxon>
        <taxon>Agaminae</taxon>
        <taxon>Phrynocephalus</taxon>
    </lineage>
</organism>
<comment type="function">
    <text evidence="10">Electron donor, of the core iron-sulfur cluster (ISC) assembly complex, that acts to reduce the persulfide into sulfide during [2Fe-2S] clusters assembly on the scaffolding protein ISCU. The core iron-sulfur cluster (ISC) assembly complex is involved in the de novo synthesis of a [2Fe-2S] cluster, the first step of the mitochondrial iron-sulfur protein biogenesis. This process is initiated by the cysteine desulfurase complex (NFS1:LYRM4:NDUFAB1) that produces persulfide which is delivered on the scaffold protein ISCU in a FXN-dependent manner. Then this complex is stabilized by FDX2 which provides reducing equivalents to accomplish the [2Fe-2S] cluster assembly. Finally, the [2Fe-2S] cluster is transferred from ISCU to chaperone proteins, including HSCB, HSPA9 and GLRX5. Essential for coenzyme Q biosynthesis: together with FDXR, transfers the electrons required for the hydroxylation reaction performed by COQ6.</text>
</comment>
<dbReference type="GO" id="GO:0046872">
    <property type="term" value="F:metal ion binding"/>
    <property type="evidence" value="ECO:0007669"/>
    <property type="project" value="UniProtKB-KW"/>
</dbReference>
<dbReference type="PANTHER" id="PTHR23426">
    <property type="entry name" value="FERREDOXIN/ADRENODOXIN"/>
    <property type="match status" value="1"/>
</dbReference>
<keyword evidence="5" id="KW-0411">Iron-sulfur</keyword>
<dbReference type="GO" id="GO:0140647">
    <property type="term" value="P:P450-containing electron transport chain"/>
    <property type="evidence" value="ECO:0007669"/>
    <property type="project" value="InterPro"/>
</dbReference>
<gene>
    <name evidence="12" type="ORF">JRQ81_003398</name>
</gene>
<evidence type="ECO:0000259" key="11">
    <source>
        <dbReference type="PROSITE" id="PS51085"/>
    </source>
</evidence>
<dbReference type="GO" id="GO:0051537">
    <property type="term" value="F:2 iron, 2 sulfur cluster binding"/>
    <property type="evidence" value="ECO:0007669"/>
    <property type="project" value="UniProtKB-KW"/>
</dbReference>
<dbReference type="SUPFAM" id="SSF54292">
    <property type="entry name" value="2Fe-2S ferredoxin-like"/>
    <property type="match status" value="1"/>
</dbReference>
<dbReference type="InterPro" id="IPR036010">
    <property type="entry name" value="2Fe-2S_ferredoxin-like_sf"/>
</dbReference>
<evidence type="ECO:0000256" key="3">
    <source>
        <dbReference type="ARBA" id="ARBA00022723"/>
    </source>
</evidence>
<evidence type="ECO:0000256" key="9">
    <source>
        <dbReference type="ARBA" id="ARBA00041497"/>
    </source>
</evidence>
<reference evidence="12" key="1">
    <citation type="journal article" date="2023" name="DNA Res.">
        <title>Chromosome-level genome assembly of Phrynocephalus forsythii using third-generation DNA sequencing and Hi-C analysis.</title>
        <authorList>
            <person name="Qi Y."/>
            <person name="Zhao W."/>
            <person name="Zhao Y."/>
            <person name="Niu C."/>
            <person name="Cao S."/>
            <person name="Zhang Y."/>
        </authorList>
    </citation>
    <scope>NUCLEOTIDE SEQUENCE</scope>
    <source>
        <tissue evidence="12">Muscle</tissue>
    </source>
</reference>
<sequence>MAASWAAAGGGSLSQSGRLRLLFETAGRVLARGFRTAVAIQTEDESQAAEIVNVVFTDRSGKRIPVQGRVGEDVLHLAQRNGIELEGACEASLACSTCHVYISHDFLDKLPTPDERLCGPSGFKSVQGSAACLKKISGCNLKVQCKKAVVKSAHVEELYRNLDSHEGECDSYQQVKAQHKRTVDTERVHGVNDENGKLINDGIKTTKCWWDYFEKVSTEEFLHPLIRYVPIVLGPVQPITSDAVFVAMKQMKMGKAKGADDVATELWKSQHWNPCNWLMELFN</sequence>
<evidence type="ECO:0000256" key="4">
    <source>
        <dbReference type="ARBA" id="ARBA00023004"/>
    </source>
</evidence>
<dbReference type="Gene3D" id="3.10.20.30">
    <property type="match status" value="1"/>
</dbReference>
<keyword evidence="4" id="KW-0408">Iron</keyword>
<dbReference type="AlphaFoldDB" id="A0A9Q1AX63"/>